<sequence length="305" mass="34125">MQRFTSTTGMAVGPPWNIFPQPFVCGWGQRGLHADNSPHTDTSTIDVQPPCMRANMHEPMRMRAVTTSAMAGNSSWDPPAGHRETRSTACHASGRGSSPRPLPVDAAFGLPFRRRYLQKESTGGGRMRPRSIQSELERKSNGSLGEALRIDKSRDKWAPQSQRYSRVPQTLVWAFQSDCAAYFLEHLSHFHFLLTVLPAEVLLDADEVAKRPRRVVVPLAVQFQVLVPREPLAAYLAHEPIGRQQRLRPPRDHLSALLLILLQNDWRFQPLLSPDQYAKLSSAGDREQKSAASGGKRRNFDSSSS</sequence>
<dbReference type="EMBL" id="AMZH03008280">
    <property type="protein sequence ID" value="RRT59289.1"/>
    <property type="molecule type" value="Genomic_DNA"/>
</dbReference>
<evidence type="ECO:0000313" key="3">
    <source>
        <dbReference type="Proteomes" id="UP000287651"/>
    </source>
</evidence>
<gene>
    <name evidence="2" type="ORF">B296_00010673</name>
</gene>
<evidence type="ECO:0000256" key="1">
    <source>
        <dbReference type="SAM" id="MobiDB-lite"/>
    </source>
</evidence>
<feature type="region of interest" description="Disordered" evidence="1">
    <location>
        <begin position="120"/>
        <end position="151"/>
    </location>
</feature>
<protein>
    <submittedName>
        <fullName evidence="2">Uncharacterized protein</fullName>
    </submittedName>
</protein>
<name>A0A426Z5P5_ENSVE</name>
<feature type="region of interest" description="Disordered" evidence="1">
    <location>
        <begin position="279"/>
        <end position="305"/>
    </location>
</feature>
<feature type="region of interest" description="Disordered" evidence="1">
    <location>
        <begin position="70"/>
        <end position="103"/>
    </location>
</feature>
<organism evidence="2 3">
    <name type="scientific">Ensete ventricosum</name>
    <name type="common">Abyssinian banana</name>
    <name type="synonym">Musa ensete</name>
    <dbReference type="NCBI Taxonomy" id="4639"/>
    <lineage>
        <taxon>Eukaryota</taxon>
        <taxon>Viridiplantae</taxon>
        <taxon>Streptophyta</taxon>
        <taxon>Embryophyta</taxon>
        <taxon>Tracheophyta</taxon>
        <taxon>Spermatophyta</taxon>
        <taxon>Magnoliopsida</taxon>
        <taxon>Liliopsida</taxon>
        <taxon>Zingiberales</taxon>
        <taxon>Musaceae</taxon>
        <taxon>Ensete</taxon>
    </lineage>
</organism>
<proteinExistence type="predicted"/>
<comment type="caution">
    <text evidence="2">The sequence shown here is derived from an EMBL/GenBank/DDBJ whole genome shotgun (WGS) entry which is preliminary data.</text>
</comment>
<evidence type="ECO:0000313" key="2">
    <source>
        <dbReference type="EMBL" id="RRT59289.1"/>
    </source>
</evidence>
<dbReference type="Proteomes" id="UP000287651">
    <property type="component" value="Unassembled WGS sequence"/>
</dbReference>
<reference evidence="2 3" key="1">
    <citation type="journal article" date="2014" name="Agronomy (Basel)">
        <title>A Draft Genome Sequence for Ensete ventricosum, the Drought-Tolerant Tree Against Hunger.</title>
        <authorList>
            <person name="Harrison J."/>
            <person name="Moore K.A."/>
            <person name="Paszkiewicz K."/>
            <person name="Jones T."/>
            <person name="Grant M."/>
            <person name="Ambacheew D."/>
            <person name="Muzemil S."/>
            <person name="Studholme D.J."/>
        </authorList>
    </citation>
    <scope>NUCLEOTIDE SEQUENCE [LARGE SCALE GENOMIC DNA]</scope>
</reference>
<accession>A0A426Z5P5</accession>
<dbReference type="AlphaFoldDB" id="A0A426Z5P5"/>